<comment type="caution">
    <text evidence="1">The sequence shown here is derived from an EMBL/GenBank/DDBJ whole genome shotgun (WGS) entry which is preliminary data.</text>
</comment>
<evidence type="ECO:0008006" key="4">
    <source>
        <dbReference type="Google" id="ProtNLM"/>
    </source>
</evidence>
<dbReference type="AlphaFoldDB" id="A0A814DT23"/>
<dbReference type="EMBL" id="CAJOBC010002426">
    <property type="protein sequence ID" value="CAF3732686.1"/>
    <property type="molecule type" value="Genomic_DNA"/>
</dbReference>
<dbReference type="Proteomes" id="UP000663829">
    <property type="component" value="Unassembled WGS sequence"/>
</dbReference>
<reference evidence="1" key="1">
    <citation type="submission" date="2021-02" db="EMBL/GenBank/DDBJ databases">
        <authorList>
            <person name="Nowell W R."/>
        </authorList>
    </citation>
    <scope>NUCLEOTIDE SEQUENCE</scope>
</reference>
<evidence type="ECO:0000313" key="1">
    <source>
        <dbReference type="EMBL" id="CAF0957889.1"/>
    </source>
</evidence>
<proteinExistence type="predicted"/>
<accession>A0A814DT23</accession>
<protein>
    <recommendedName>
        <fullName evidence="4">Integrase zinc-binding domain-containing protein</fullName>
    </recommendedName>
</protein>
<organism evidence="1 3">
    <name type="scientific">Didymodactylos carnosus</name>
    <dbReference type="NCBI Taxonomy" id="1234261"/>
    <lineage>
        <taxon>Eukaryota</taxon>
        <taxon>Metazoa</taxon>
        <taxon>Spiralia</taxon>
        <taxon>Gnathifera</taxon>
        <taxon>Rotifera</taxon>
        <taxon>Eurotatoria</taxon>
        <taxon>Bdelloidea</taxon>
        <taxon>Philodinida</taxon>
        <taxon>Philodinidae</taxon>
        <taxon>Didymodactylos</taxon>
    </lineage>
</organism>
<dbReference type="OrthoDB" id="2499658at2759"/>
<dbReference type="Proteomes" id="UP000681722">
    <property type="component" value="Unassembled WGS sequence"/>
</dbReference>
<gene>
    <name evidence="1" type="ORF">GPM918_LOCUS11598</name>
    <name evidence="2" type="ORF">SRO942_LOCUS11594</name>
</gene>
<evidence type="ECO:0000313" key="2">
    <source>
        <dbReference type="EMBL" id="CAF3732686.1"/>
    </source>
</evidence>
<dbReference type="EMBL" id="CAJNOQ010002428">
    <property type="protein sequence ID" value="CAF0957889.1"/>
    <property type="molecule type" value="Genomic_DNA"/>
</dbReference>
<keyword evidence="3" id="KW-1185">Reference proteome</keyword>
<name>A0A814DT23_9BILA</name>
<evidence type="ECO:0000313" key="3">
    <source>
        <dbReference type="Proteomes" id="UP000663829"/>
    </source>
</evidence>
<sequence length="214" mass="24071">MNTGQRLIILSKVVHEKPGHGARDKMRREINQHYYWMPSNVIDIYLLNLCCIFFTTPASNSSILVDPTTADAISTLDDAINLTGSVFIMQSSPQTNSSTTTYNNVNDHYCDEQILFDDTSTPNLGSINSSHLVIRKRAAEVDLANANRRIKAHKQLLKLNISELEEISVITASKMYYRGAVTGISVKVDVKPENVPVRETTRFARKNVIKWCLL</sequence>